<evidence type="ECO:0000313" key="2">
    <source>
        <dbReference type="Proteomes" id="UP001232973"/>
    </source>
</evidence>
<evidence type="ECO:0000313" key="1">
    <source>
        <dbReference type="EMBL" id="MDQ0188400.1"/>
    </source>
</evidence>
<comment type="caution">
    <text evidence="1">The sequence shown here is derived from an EMBL/GenBank/DDBJ whole genome shotgun (WGS) entry which is preliminary data.</text>
</comment>
<dbReference type="EMBL" id="JAUSTP010000001">
    <property type="protein sequence ID" value="MDQ0188400.1"/>
    <property type="molecule type" value="Genomic_DNA"/>
</dbReference>
<dbReference type="Proteomes" id="UP001232973">
    <property type="component" value="Unassembled WGS sequence"/>
</dbReference>
<organism evidence="1 2">
    <name type="scientific">Alicyclobacillus cycloheptanicus</name>
    <dbReference type="NCBI Taxonomy" id="1457"/>
    <lineage>
        <taxon>Bacteria</taxon>
        <taxon>Bacillati</taxon>
        <taxon>Bacillota</taxon>
        <taxon>Bacilli</taxon>
        <taxon>Bacillales</taxon>
        <taxon>Alicyclobacillaceae</taxon>
        <taxon>Alicyclobacillus</taxon>
    </lineage>
</organism>
<accession>A0ABT9XDP9</accession>
<gene>
    <name evidence="1" type="ORF">J2S03_000204</name>
</gene>
<protein>
    <submittedName>
        <fullName evidence="1">Uncharacterized protein</fullName>
    </submittedName>
</protein>
<dbReference type="RefSeq" id="WP_274455805.1">
    <property type="nucleotide sequence ID" value="NZ_CP067097.1"/>
</dbReference>
<keyword evidence="2" id="KW-1185">Reference proteome</keyword>
<name>A0ABT9XDP9_9BACL</name>
<proteinExistence type="predicted"/>
<sequence length="111" mass="12452">MAHFIDFHIGGLRVGSLDNSSGIFTGQNLQYGWRHSEKDNNAAPRVAGDHNVIQGASYSVVDPDLLDTWVQKAPPLANQPVPSPALARYWALRKRQLRSASRRRSPFDWDI</sequence>
<reference evidence="1 2" key="1">
    <citation type="submission" date="2023-07" db="EMBL/GenBank/DDBJ databases">
        <title>Genomic Encyclopedia of Type Strains, Phase IV (KMG-IV): sequencing the most valuable type-strain genomes for metagenomic binning, comparative biology and taxonomic classification.</title>
        <authorList>
            <person name="Goeker M."/>
        </authorList>
    </citation>
    <scope>NUCLEOTIDE SEQUENCE [LARGE SCALE GENOMIC DNA]</scope>
    <source>
        <strain evidence="1 2">DSM 4006</strain>
    </source>
</reference>